<dbReference type="SMART" id="SM00646">
    <property type="entry name" value="Ami_3"/>
    <property type="match status" value="1"/>
</dbReference>
<dbReference type="GO" id="GO:0071555">
    <property type="term" value="P:cell wall organization"/>
    <property type="evidence" value="ECO:0007669"/>
    <property type="project" value="UniProtKB-KW"/>
</dbReference>
<sequence length="854" mass="91998">MKKIILTIIVSLTFVFSTSSVTSASPLAYPIERIAGQDRVETALSISHKGWTTAETIILCEYGDYPDSIASTPFAVNLDAPILLTQGNALDSRVKEEIIRLQPQKVVLLGGTGVLKPSIEEELGKFDFPVEVERIGGTNRYETSILLAQQVPSDTVILANGDDFPDALSAASFAGIKQIPIVLTSKKIPELVLAYLNETQPSEIIVIGGEGVIPSSGLTDNGFTITTRLGGQNRYETNASVVSYVNDAYETDDLFLASGITFPDAVAGTVLAAKAKAPLLLTEKQDVPSPVYTYMREHMKVEPPPKIIETPTIKPQQASVIPSGGLNLRETPSSSGAKVTTIPHGTTLTLLEEKNGWYKTSFESHTGWISAEYITLIDQTSPNQQNPPTATDKKREGIITSSAGLNLRLTPSSTGEKLVTIPKDTTIQIIEEQTGWYKTTYQSQTGWISAEYVALSSSPSSASEQDNTSQIKRGLITAANGLNLRATPSSSGEKLITVPVDTTIEIIAEENGWYKLTYQSQTGWAAGEYVDTVEGNHNDTKQDPDPNVNPVENDDSTPDVSTPEVSVDLSINGTVYILGGSGVISPTTQSIIEGKTQSKHPENQREFPALPAKIETDEEPPLSGEDPETPPPLQPDDLVYDPSQEVLVDPFAGIPELALAGKTIMIDPGHGGPDVGAVGPSRTYEKDNTLGIAQALKDILTQAGAEVLMTRDEDCSPAVKYTELEDLKARVAVANSCNADLFISIHNDAFTNPVTNGTSVYYSSANPKKNESLHLAGSIRTAVISALDTRDRGVKQAGFYVLKNTNMPSILLETAFISNTYEEARLQNPTFRQNVAAGIFRGIYAYYTTPIPID</sequence>
<dbReference type="GO" id="GO:0009253">
    <property type="term" value="P:peptidoglycan catabolic process"/>
    <property type="evidence" value="ECO:0007669"/>
    <property type="project" value="InterPro"/>
</dbReference>
<evidence type="ECO:0000313" key="7">
    <source>
        <dbReference type="Proteomes" id="UP000010797"/>
    </source>
</evidence>
<feature type="domain" description="SH3b" evidence="5">
    <location>
        <begin position="315"/>
        <end position="378"/>
    </location>
</feature>
<keyword evidence="4" id="KW-0732">Signal</keyword>
<evidence type="ECO:0000256" key="3">
    <source>
        <dbReference type="SAM" id="MobiDB-lite"/>
    </source>
</evidence>
<evidence type="ECO:0000256" key="2">
    <source>
        <dbReference type="ARBA" id="ARBA00023316"/>
    </source>
</evidence>
<dbReference type="eggNOG" id="COG2247">
    <property type="taxonomic scope" value="Bacteria"/>
</dbReference>
<dbReference type="eggNOG" id="COG0860">
    <property type="taxonomic scope" value="Bacteria"/>
</dbReference>
<evidence type="ECO:0000259" key="5">
    <source>
        <dbReference type="PROSITE" id="PS51781"/>
    </source>
</evidence>
<dbReference type="Gene3D" id="2.30.30.40">
    <property type="entry name" value="SH3 Domains"/>
    <property type="match status" value="3"/>
</dbReference>
<dbReference type="EMBL" id="CP003344">
    <property type="protein sequence ID" value="AGA69278.1"/>
    <property type="molecule type" value="Genomic_DNA"/>
</dbReference>
<evidence type="ECO:0000313" key="6">
    <source>
        <dbReference type="EMBL" id="AGA69278.1"/>
    </source>
</evidence>
<dbReference type="Pfam" id="PF04122">
    <property type="entry name" value="CW_binding_2"/>
    <property type="match status" value="3"/>
</dbReference>
<dbReference type="RefSeq" id="WP_015262268.1">
    <property type="nucleotide sequence ID" value="NC_019903.1"/>
</dbReference>
<dbReference type="eggNOG" id="COG3103">
    <property type="taxonomic scope" value="Bacteria"/>
</dbReference>
<dbReference type="PROSITE" id="PS51781">
    <property type="entry name" value="SH3B"/>
    <property type="match status" value="3"/>
</dbReference>
<proteinExistence type="predicted"/>
<dbReference type="InterPro" id="IPR007253">
    <property type="entry name" value="Cell_wall-bd_2"/>
</dbReference>
<evidence type="ECO:0000256" key="4">
    <source>
        <dbReference type="SAM" id="SignalP"/>
    </source>
</evidence>
<evidence type="ECO:0000256" key="1">
    <source>
        <dbReference type="ARBA" id="ARBA00022801"/>
    </source>
</evidence>
<gene>
    <name evidence="6" type="ordered locus">Desdi_1828</name>
</gene>
<feature type="domain" description="SH3b" evidence="5">
    <location>
        <begin position="471"/>
        <end position="534"/>
    </location>
</feature>
<dbReference type="CDD" id="cd02696">
    <property type="entry name" value="MurNAc-LAA"/>
    <property type="match status" value="1"/>
</dbReference>
<reference evidence="7" key="1">
    <citation type="submission" date="2012-02" db="EMBL/GenBank/DDBJ databases">
        <title>Complete sequence of Desulfitobacterium dichloroeliminans LMG P-21439.</title>
        <authorList>
            <person name="Lucas S."/>
            <person name="Han J."/>
            <person name="Lapidus A."/>
            <person name="Cheng J.-F."/>
            <person name="Goodwin L."/>
            <person name="Pitluck S."/>
            <person name="Peters L."/>
            <person name="Ovchinnikova G."/>
            <person name="Teshima H."/>
            <person name="Detter J.C."/>
            <person name="Han C."/>
            <person name="Tapia R."/>
            <person name="Land M."/>
            <person name="Hauser L."/>
            <person name="Kyrpides N."/>
            <person name="Ivanova N."/>
            <person name="Pagani I."/>
            <person name="Kruse T."/>
            <person name="de Vos W.M."/>
            <person name="Boon N."/>
            <person name="Smidt H."/>
            <person name="Woyke T."/>
        </authorList>
    </citation>
    <scope>NUCLEOTIDE SEQUENCE [LARGE SCALE GENOMIC DNA]</scope>
    <source>
        <strain evidence="7">LMG P-21439 / DCA1</strain>
    </source>
</reference>
<dbReference type="InterPro" id="IPR002508">
    <property type="entry name" value="MurNAc-LAA_cat"/>
</dbReference>
<organism evidence="6 7">
    <name type="scientific">Desulfitobacterium dichloroeliminans (strain LMG P-21439 / DCA1)</name>
    <dbReference type="NCBI Taxonomy" id="871963"/>
    <lineage>
        <taxon>Bacteria</taxon>
        <taxon>Bacillati</taxon>
        <taxon>Bacillota</taxon>
        <taxon>Clostridia</taxon>
        <taxon>Eubacteriales</taxon>
        <taxon>Desulfitobacteriaceae</taxon>
        <taxon>Desulfitobacterium</taxon>
    </lineage>
</organism>
<dbReference type="Gene3D" id="3.40.630.40">
    <property type="entry name" value="Zn-dependent exopeptidases"/>
    <property type="match status" value="1"/>
</dbReference>
<keyword evidence="2" id="KW-0961">Cell wall biogenesis/degradation</keyword>
<dbReference type="Gene3D" id="3.40.50.12090">
    <property type="match status" value="2"/>
</dbReference>
<feature type="domain" description="SH3b" evidence="5">
    <location>
        <begin position="394"/>
        <end position="457"/>
    </location>
</feature>
<dbReference type="PANTHER" id="PTHR30032:SF1">
    <property type="entry name" value="N-ACETYLMURAMOYL-L-ALANINE AMIDASE LYTC"/>
    <property type="match status" value="1"/>
</dbReference>
<keyword evidence="1" id="KW-0378">Hydrolase</keyword>
<feature type="chain" id="PRO_5003941346" evidence="4">
    <location>
        <begin position="25"/>
        <end position="854"/>
    </location>
</feature>
<dbReference type="InterPro" id="IPR051922">
    <property type="entry name" value="Bact_Sporulation_Assoc"/>
</dbReference>
<dbReference type="Pfam" id="PF01520">
    <property type="entry name" value="Amidase_3"/>
    <property type="match status" value="1"/>
</dbReference>
<feature type="compositionally biased region" description="Basic and acidic residues" evidence="3">
    <location>
        <begin position="534"/>
        <end position="544"/>
    </location>
</feature>
<protein>
    <submittedName>
        <fullName evidence="6">N-acetylmuramoyl-L-alanine amidase</fullName>
    </submittedName>
</protein>
<dbReference type="InterPro" id="IPR003646">
    <property type="entry name" value="SH3-like_bac-type"/>
</dbReference>
<dbReference type="SMART" id="SM00287">
    <property type="entry name" value="SH3b"/>
    <property type="match status" value="3"/>
</dbReference>
<feature type="compositionally biased region" description="Acidic residues" evidence="3">
    <location>
        <begin position="616"/>
        <end position="628"/>
    </location>
</feature>
<dbReference type="Pfam" id="PF08239">
    <property type="entry name" value="SH3_3"/>
    <property type="match status" value="3"/>
</dbReference>
<feature type="region of interest" description="Disordered" evidence="3">
    <location>
        <begin position="593"/>
        <end position="638"/>
    </location>
</feature>
<dbReference type="KEGG" id="ddl:Desdi_1828"/>
<feature type="signal peptide" evidence="4">
    <location>
        <begin position="1"/>
        <end position="24"/>
    </location>
</feature>
<dbReference type="OrthoDB" id="9813450at2"/>
<keyword evidence="7" id="KW-1185">Reference proteome</keyword>
<dbReference type="Proteomes" id="UP000010797">
    <property type="component" value="Chromosome"/>
</dbReference>
<dbReference type="HOGENOM" id="CLU_020116_0_0_9"/>
<dbReference type="SUPFAM" id="SSF53187">
    <property type="entry name" value="Zn-dependent exopeptidases"/>
    <property type="match status" value="1"/>
</dbReference>
<accession>L0F8J5</accession>
<feature type="region of interest" description="Disordered" evidence="3">
    <location>
        <begin position="534"/>
        <end position="564"/>
    </location>
</feature>
<dbReference type="GO" id="GO:0008745">
    <property type="term" value="F:N-acetylmuramoyl-L-alanine amidase activity"/>
    <property type="evidence" value="ECO:0007669"/>
    <property type="project" value="InterPro"/>
</dbReference>
<dbReference type="STRING" id="871963.Desdi_1828"/>
<name>L0F8J5_DESDL</name>
<dbReference type="AlphaFoldDB" id="L0F8J5"/>
<dbReference type="PANTHER" id="PTHR30032">
    <property type="entry name" value="N-ACETYLMURAMOYL-L-ALANINE AMIDASE-RELATED"/>
    <property type="match status" value="1"/>
</dbReference>